<dbReference type="OrthoDB" id="2404998at2"/>
<evidence type="ECO:0000256" key="1">
    <source>
        <dbReference type="SAM" id="MobiDB-lite"/>
    </source>
</evidence>
<protein>
    <recommendedName>
        <fullName evidence="4">Peptidyl-prolyl cis-trans isomerase</fullName>
    </recommendedName>
</protein>
<evidence type="ECO:0008006" key="4">
    <source>
        <dbReference type="Google" id="ProtNLM"/>
    </source>
</evidence>
<dbReference type="AlphaFoldDB" id="A0A556PLW8"/>
<accession>A0A556PLW8</accession>
<reference evidence="2 3" key="1">
    <citation type="submission" date="2019-07" db="EMBL/GenBank/DDBJ databases">
        <title>Allobacillus sp. nov. SKP isolated from shrimp paste of Euphausiacea.</title>
        <authorList>
            <person name="Kanchanasin P."/>
            <person name="Tanasupawat S."/>
            <person name="Shi W."/>
            <person name="Wu L."/>
            <person name="Ma J."/>
        </authorList>
    </citation>
    <scope>NUCLEOTIDE SEQUENCE [LARGE SCALE GENOMIC DNA]</scope>
    <source>
        <strain evidence="2 3">SKP4-8</strain>
    </source>
</reference>
<feature type="compositionally biased region" description="Basic and acidic residues" evidence="1">
    <location>
        <begin position="33"/>
        <end position="50"/>
    </location>
</feature>
<feature type="region of interest" description="Disordered" evidence="1">
    <location>
        <begin position="33"/>
        <end position="58"/>
    </location>
</feature>
<proteinExistence type="predicted"/>
<dbReference type="EMBL" id="VMHE01000010">
    <property type="protein sequence ID" value="TSJ65377.1"/>
    <property type="molecule type" value="Genomic_DNA"/>
</dbReference>
<evidence type="ECO:0000313" key="2">
    <source>
        <dbReference type="EMBL" id="TSJ65377.1"/>
    </source>
</evidence>
<sequence length="152" mass="17045">MIVQLKGNVQFPITLDPTVWIFDDRKIKLEEAFSPDKEENAPEKDTEHQQRVRPPVNRSVSRFEGKKVLENSYVMPIKPFLETSSPNEGATSAILHTDQGEVEISLDKLKDSLLIFAIDGKPPKEDGPVHLLFGDGTNQHAPFKGIDLITIN</sequence>
<comment type="caution">
    <text evidence="2">The sequence shown here is derived from an EMBL/GenBank/DDBJ whole genome shotgun (WGS) entry which is preliminary data.</text>
</comment>
<dbReference type="RefSeq" id="WP_144088696.1">
    <property type="nucleotide sequence ID" value="NZ_VMHE01000010.1"/>
</dbReference>
<dbReference type="Proteomes" id="UP000316425">
    <property type="component" value="Unassembled WGS sequence"/>
</dbReference>
<evidence type="ECO:0000313" key="3">
    <source>
        <dbReference type="Proteomes" id="UP000316425"/>
    </source>
</evidence>
<organism evidence="2 3">
    <name type="scientific">Allobacillus salarius</name>
    <dbReference type="NCBI Taxonomy" id="1955272"/>
    <lineage>
        <taxon>Bacteria</taxon>
        <taxon>Bacillati</taxon>
        <taxon>Bacillota</taxon>
        <taxon>Bacilli</taxon>
        <taxon>Bacillales</taxon>
        <taxon>Bacillaceae</taxon>
        <taxon>Allobacillus</taxon>
    </lineage>
</organism>
<gene>
    <name evidence="2" type="ORF">FPQ13_07365</name>
</gene>
<keyword evidence="3" id="KW-1185">Reference proteome</keyword>
<name>A0A556PLW8_9BACI</name>